<reference evidence="3" key="1">
    <citation type="submission" date="2015-03" db="EMBL/GenBank/DDBJ databases">
        <authorList>
            <person name="Nijsse Bart"/>
        </authorList>
    </citation>
    <scope>NUCLEOTIDE SEQUENCE [LARGE SCALE GENOMIC DNA]</scope>
</reference>
<dbReference type="SUPFAM" id="SSF64518">
    <property type="entry name" value="Phase 1 flagellin"/>
    <property type="match status" value="1"/>
</dbReference>
<dbReference type="InterPro" id="IPR001029">
    <property type="entry name" value="Flagellin_N"/>
</dbReference>
<protein>
    <submittedName>
        <fullName evidence="2">Flagellar hook-associated protein FlgL</fullName>
    </submittedName>
</protein>
<feature type="domain" description="Flagellin N-terminal" evidence="1">
    <location>
        <begin position="3"/>
        <end position="137"/>
    </location>
</feature>
<keyword evidence="2" id="KW-0966">Cell projection</keyword>
<dbReference type="GO" id="GO:0005198">
    <property type="term" value="F:structural molecule activity"/>
    <property type="evidence" value="ECO:0007669"/>
    <property type="project" value="InterPro"/>
</dbReference>
<dbReference type="PANTHER" id="PTHR42792:SF1">
    <property type="entry name" value="FLAGELLAR HOOK-ASSOCIATED PROTEIN 3"/>
    <property type="match status" value="1"/>
</dbReference>
<dbReference type="AlphaFoldDB" id="A0A0U1KST5"/>
<evidence type="ECO:0000313" key="3">
    <source>
        <dbReference type="Proteomes" id="UP000049855"/>
    </source>
</evidence>
<gene>
    <name evidence="2" type="ORF">SpAn4DRAFT_1426</name>
</gene>
<keyword evidence="2" id="KW-0282">Flagellum</keyword>
<dbReference type="InterPro" id="IPR013384">
    <property type="entry name" value="Flagell_FlgL"/>
</dbReference>
<dbReference type="Proteomes" id="UP000049855">
    <property type="component" value="Unassembled WGS sequence"/>
</dbReference>
<dbReference type="RefSeq" id="WP_021169191.1">
    <property type="nucleotide sequence ID" value="NZ_CTRP01000003.1"/>
</dbReference>
<dbReference type="EMBL" id="CTRP01000003">
    <property type="protein sequence ID" value="CQR70457.1"/>
    <property type="molecule type" value="Genomic_DNA"/>
</dbReference>
<keyword evidence="2" id="KW-0969">Cilium</keyword>
<name>A0A0U1KST5_9FIRM</name>
<dbReference type="PANTHER" id="PTHR42792">
    <property type="entry name" value="FLAGELLIN"/>
    <property type="match status" value="1"/>
</dbReference>
<organism evidence="2 3">
    <name type="scientific">Sporomusa ovata</name>
    <dbReference type="NCBI Taxonomy" id="2378"/>
    <lineage>
        <taxon>Bacteria</taxon>
        <taxon>Bacillati</taxon>
        <taxon>Bacillota</taxon>
        <taxon>Negativicutes</taxon>
        <taxon>Selenomonadales</taxon>
        <taxon>Sporomusaceae</taxon>
        <taxon>Sporomusa</taxon>
    </lineage>
</organism>
<evidence type="ECO:0000313" key="2">
    <source>
        <dbReference type="EMBL" id="CQR70457.1"/>
    </source>
</evidence>
<evidence type="ECO:0000259" key="1">
    <source>
        <dbReference type="Pfam" id="PF00669"/>
    </source>
</evidence>
<accession>A0A0U1KST5</accession>
<dbReference type="NCBIfam" id="TIGR02550">
    <property type="entry name" value="flagell_flgL"/>
    <property type="match status" value="1"/>
</dbReference>
<dbReference type="Gene3D" id="1.20.1330.10">
    <property type="entry name" value="f41 fragment of flagellin, N-terminal domain"/>
    <property type="match status" value="1"/>
</dbReference>
<dbReference type="GO" id="GO:0009424">
    <property type="term" value="C:bacterial-type flagellum hook"/>
    <property type="evidence" value="ECO:0007669"/>
    <property type="project" value="InterPro"/>
</dbReference>
<keyword evidence="3" id="KW-1185">Reference proteome</keyword>
<dbReference type="GO" id="GO:0071973">
    <property type="term" value="P:bacterial-type flagellum-dependent cell motility"/>
    <property type="evidence" value="ECO:0007669"/>
    <property type="project" value="InterPro"/>
</dbReference>
<sequence>MRVSTNMLSFNFMSSLNKSLERQNDLQEKLSDGKAIHRPSDDPVRAVRSLRFNIDLRENEQYTQHVKDSISWMETSDSAMSTLSSMTIKVKELAVNAVAPNPDLSYDAIAEELDGIINQMVEVGNTKIGDRYIFAGQDDKTKPFERRMVDFGPPIGKKDAVVYSGDSNAISMRVQPGVVTPAQDSVNVKGSELFGPVVTTTAGEKAPVCEMFNHLIQLKDELLCKNTSIEKRPIAQSNLESGKATLSGSYTPASDNPQISIKVTSVAGGVVTGVEYSLDGGTPVAASPAGAPPIININGVSVTIGDSPNNKVGDTYGFKPSQGTEPDLEWISNGAIAWNDADHNRLLGLQTELGARMSMYNQAESLLEGRYVTINDYLSANEDLNIPQAMVDFKTNESVYRTALSIGAKLMPPSLADFLN</sequence>
<dbReference type="InterPro" id="IPR001492">
    <property type="entry name" value="Flagellin"/>
</dbReference>
<dbReference type="Pfam" id="PF00669">
    <property type="entry name" value="Flagellin_N"/>
    <property type="match status" value="1"/>
</dbReference>
<proteinExistence type="predicted"/>